<gene>
    <name evidence="1" type="ORF">HINF_LOCUS39700</name>
    <name evidence="2" type="ORF">HINF_LOCUS6871</name>
</gene>
<dbReference type="EMBL" id="CATOUU010000831">
    <property type="protein sequence ID" value="CAI9952055.1"/>
    <property type="molecule type" value="Genomic_DNA"/>
</dbReference>
<keyword evidence="3" id="KW-1185">Reference proteome</keyword>
<dbReference type="Proteomes" id="UP001642409">
    <property type="component" value="Unassembled WGS sequence"/>
</dbReference>
<protein>
    <submittedName>
        <fullName evidence="2">Hypothetical_protein</fullName>
    </submittedName>
</protein>
<reference evidence="2 3" key="2">
    <citation type="submission" date="2024-07" db="EMBL/GenBank/DDBJ databases">
        <authorList>
            <person name="Akdeniz Z."/>
        </authorList>
    </citation>
    <scope>NUCLEOTIDE SEQUENCE [LARGE SCALE GENOMIC DNA]</scope>
</reference>
<dbReference type="EMBL" id="CAXDID020000014">
    <property type="protein sequence ID" value="CAL5981893.1"/>
    <property type="molecule type" value="Genomic_DNA"/>
</dbReference>
<proteinExistence type="predicted"/>
<sequence length="119" mass="13844">MLQIPEVTQVTNISSNLVSKNITKHANKQFTQAQLLSLHQSFLFIKHQLLFEPPVSYEGLNLMCDKTYLLTNYSDTYYLFMNKTDKSAIVFLDFNVYEQIVVVEFCSKAVLQKIIQTRQ</sequence>
<reference evidence="1" key="1">
    <citation type="submission" date="2023-06" db="EMBL/GenBank/DDBJ databases">
        <authorList>
            <person name="Kurt Z."/>
        </authorList>
    </citation>
    <scope>NUCLEOTIDE SEQUENCE</scope>
</reference>
<name>A0AA86QI18_9EUKA</name>
<accession>A0AA86QI18</accession>
<evidence type="ECO:0000313" key="3">
    <source>
        <dbReference type="Proteomes" id="UP001642409"/>
    </source>
</evidence>
<evidence type="ECO:0000313" key="1">
    <source>
        <dbReference type="EMBL" id="CAI9952055.1"/>
    </source>
</evidence>
<comment type="caution">
    <text evidence="1">The sequence shown here is derived from an EMBL/GenBank/DDBJ whole genome shotgun (WGS) entry which is preliminary data.</text>
</comment>
<evidence type="ECO:0000313" key="2">
    <source>
        <dbReference type="EMBL" id="CAL5981893.1"/>
    </source>
</evidence>
<organism evidence="1">
    <name type="scientific">Hexamita inflata</name>
    <dbReference type="NCBI Taxonomy" id="28002"/>
    <lineage>
        <taxon>Eukaryota</taxon>
        <taxon>Metamonada</taxon>
        <taxon>Diplomonadida</taxon>
        <taxon>Hexamitidae</taxon>
        <taxon>Hexamitinae</taxon>
        <taxon>Hexamita</taxon>
    </lineage>
</organism>
<dbReference type="AlphaFoldDB" id="A0AA86QI18"/>